<dbReference type="GO" id="GO:0016787">
    <property type="term" value="F:hydrolase activity"/>
    <property type="evidence" value="ECO:0007669"/>
    <property type="project" value="UniProtKB-KW"/>
</dbReference>
<dbReference type="AlphaFoldDB" id="A0A6A6TMH2"/>
<proteinExistence type="predicted"/>
<sequence>METAHTRRTFYVGGRYATNKAGHHVIKDQMYVERLTPVDGSTKPYPIILIHGFGQTGTNWLTKPDGQPGWASYFLSHGYDLHILDTPSRGRSPWTLPPHVNPSSWVQINAEVIQERFTASENYDRWPTAKAHTQWPSGYGKGVMGDPVFDAYFASTVPCSSDSLAQQLAVQEAGAALVEKVGKQVILMGHSNGAPALWLIADKRPDLIKAIVALEPAGPAFTDSFVFGGGSARPWGLTDAPMTYAPAVTDPTKELVKKEVPGRYSSDTYYLQADEPLPRQLVNLKGIKVVCVTTEASYHSMYDWVTVEFLRQAGVDVEWLDLKEKGVRGNGHMMMIEKNSDEVAEVVRGWIETVGSA</sequence>
<keyword evidence="3" id="KW-1185">Reference proteome</keyword>
<keyword evidence="2" id="KW-0378">Hydrolase</keyword>
<accession>A0A6A6TMH2</accession>
<evidence type="ECO:0000259" key="1">
    <source>
        <dbReference type="Pfam" id="PF12697"/>
    </source>
</evidence>
<dbReference type="Proteomes" id="UP000799324">
    <property type="component" value="Unassembled WGS sequence"/>
</dbReference>
<dbReference type="InterPro" id="IPR029058">
    <property type="entry name" value="AB_hydrolase_fold"/>
</dbReference>
<gene>
    <name evidence="2" type="ORF">K491DRAFT_620026</name>
</gene>
<dbReference type="SUPFAM" id="SSF53474">
    <property type="entry name" value="alpha/beta-Hydrolases"/>
    <property type="match status" value="1"/>
</dbReference>
<protein>
    <submittedName>
        <fullName evidence="2">Alpha/beta-hydrolase</fullName>
    </submittedName>
</protein>
<dbReference type="Gene3D" id="3.40.50.1820">
    <property type="entry name" value="alpha/beta hydrolase"/>
    <property type="match status" value="1"/>
</dbReference>
<dbReference type="PANTHER" id="PTHR43194:SF4">
    <property type="entry name" value="AB HYDROLASE-1 DOMAIN-CONTAINING PROTEIN"/>
    <property type="match status" value="1"/>
</dbReference>
<dbReference type="InterPro" id="IPR050228">
    <property type="entry name" value="Carboxylesterase_BioH"/>
</dbReference>
<organism evidence="2 3">
    <name type="scientific">Lophiostoma macrostomum CBS 122681</name>
    <dbReference type="NCBI Taxonomy" id="1314788"/>
    <lineage>
        <taxon>Eukaryota</taxon>
        <taxon>Fungi</taxon>
        <taxon>Dikarya</taxon>
        <taxon>Ascomycota</taxon>
        <taxon>Pezizomycotina</taxon>
        <taxon>Dothideomycetes</taxon>
        <taxon>Pleosporomycetidae</taxon>
        <taxon>Pleosporales</taxon>
        <taxon>Lophiostomataceae</taxon>
        <taxon>Lophiostoma</taxon>
    </lineage>
</organism>
<dbReference type="OrthoDB" id="9978720at2759"/>
<dbReference type="InterPro" id="IPR000073">
    <property type="entry name" value="AB_hydrolase_1"/>
</dbReference>
<feature type="domain" description="AB hydrolase-1" evidence="1">
    <location>
        <begin position="47"/>
        <end position="346"/>
    </location>
</feature>
<reference evidence="2" key="1">
    <citation type="journal article" date="2020" name="Stud. Mycol.">
        <title>101 Dothideomycetes genomes: a test case for predicting lifestyles and emergence of pathogens.</title>
        <authorList>
            <person name="Haridas S."/>
            <person name="Albert R."/>
            <person name="Binder M."/>
            <person name="Bloem J."/>
            <person name="Labutti K."/>
            <person name="Salamov A."/>
            <person name="Andreopoulos B."/>
            <person name="Baker S."/>
            <person name="Barry K."/>
            <person name="Bills G."/>
            <person name="Bluhm B."/>
            <person name="Cannon C."/>
            <person name="Castanera R."/>
            <person name="Culley D."/>
            <person name="Daum C."/>
            <person name="Ezra D."/>
            <person name="Gonzalez J."/>
            <person name="Henrissat B."/>
            <person name="Kuo A."/>
            <person name="Liang C."/>
            <person name="Lipzen A."/>
            <person name="Lutzoni F."/>
            <person name="Magnuson J."/>
            <person name="Mondo S."/>
            <person name="Nolan M."/>
            <person name="Ohm R."/>
            <person name="Pangilinan J."/>
            <person name="Park H.-J."/>
            <person name="Ramirez L."/>
            <person name="Alfaro M."/>
            <person name="Sun H."/>
            <person name="Tritt A."/>
            <person name="Yoshinaga Y."/>
            <person name="Zwiers L.-H."/>
            <person name="Turgeon B."/>
            <person name="Goodwin S."/>
            <person name="Spatafora J."/>
            <person name="Crous P."/>
            <person name="Grigoriev I."/>
        </authorList>
    </citation>
    <scope>NUCLEOTIDE SEQUENCE</scope>
    <source>
        <strain evidence="2">CBS 122681</strain>
    </source>
</reference>
<evidence type="ECO:0000313" key="3">
    <source>
        <dbReference type="Proteomes" id="UP000799324"/>
    </source>
</evidence>
<dbReference type="PANTHER" id="PTHR43194">
    <property type="entry name" value="HYDROLASE ALPHA/BETA FOLD FAMILY"/>
    <property type="match status" value="1"/>
</dbReference>
<dbReference type="CDD" id="cd12809">
    <property type="entry name" value="Esterase_713_like-2"/>
    <property type="match status" value="1"/>
</dbReference>
<dbReference type="Pfam" id="PF12697">
    <property type="entry name" value="Abhydrolase_6"/>
    <property type="match status" value="1"/>
</dbReference>
<dbReference type="EMBL" id="MU004296">
    <property type="protein sequence ID" value="KAF2660952.1"/>
    <property type="molecule type" value="Genomic_DNA"/>
</dbReference>
<evidence type="ECO:0000313" key="2">
    <source>
        <dbReference type="EMBL" id="KAF2660952.1"/>
    </source>
</evidence>
<name>A0A6A6TMH2_9PLEO</name>